<gene>
    <name evidence="1" type="ORF">RCO7_05455</name>
</gene>
<name>A0A1E1KV39_9HELO</name>
<organism evidence="1 2">
    <name type="scientific">Rhynchosporium graminicola</name>
    <dbReference type="NCBI Taxonomy" id="2792576"/>
    <lineage>
        <taxon>Eukaryota</taxon>
        <taxon>Fungi</taxon>
        <taxon>Dikarya</taxon>
        <taxon>Ascomycota</taxon>
        <taxon>Pezizomycotina</taxon>
        <taxon>Leotiomycetes</taxon>
        <taxon>Helotiales</taxon>
        <taxon>Ploettnerulaceae</taxon>
        <taxon>Rhynchosporium</taxon>
    </lineage>
</organism>
<dbReference type="EMBL" id="FJUW01000023">
    <property type="protein sequence ID" value="CZT01976.1"/>
    <property type="molecule type" value="Genomic_DNA"/>
</dbReference>
<accession>A0A1E1KV39</accession>
<dbReference type="AlphaFoldDB" id="A0A1E1KV39"/>
<reference evidence="2" key="1">
    <citation type="submission" date="2016-03" db="EMBL/GenBank/DDBJ databases">
        <authorList>
            <person name="Ploux O."/>
        </authorList>
    </citation>
    <scope>NUCLEOTIDE SEQUENCE [LARGE SCALE GENOMIC DNA]</scope>
    <source>
        <strain evidence="2">UK7</strain>
    </source>
</reference>
<evidence type="ECO:0000313" key="1">
    <source>
        <dbReference type="EMBL" id="CZT01976.1"/>
    </source>
</evidence>
<evidence type="ECO:0000313" key="2">
    <source>
        <dbReference type="Proteomes" id="UP000178129"/>
    </source>
</evidence>
<dbReference type="InParanoid" id="A0A1E1KV39"/>
<proteinExistence type="predicted"/>
<comment type="caution">
    <text evidence="1">The sequence shown here is derived from an EMBL/GenBank/DDBJ whole genome shotgun (WGS) entry which is preliminary data.</text>
</comment>
<sequence length="329" mass="36122">MSFFRTAAGFPYVSKYGQPTAILHEGDVYLKVPTSLGSAATQGGLHTQVIALETSDDDLSPEDDPMDVDQKGPNVVAFNQAIYHKSLYDPAFAGDDMLRTVVASDLDLDLEPQHAATAGAPEPAPLHAPIIGTAATQEVPLRAARTTMNNHHLAGWLASQSSSANGVPKYHITRSGIDSFYKGAQSSQETTLSMPPRSAIRNKSKLALGFDLSPVERAATRFIKPLPFNYYIDAAGKQQEYTAVTKPARAIWVPEHKVYCWELVKLATLQMNRQMERKDFMVITEALHRRFQGTTDPTHGAYPLRGFNSVHTMVTKHPSWAAFNADLLN</sequence>
<dbReference type="Proteomes" id="UP000178129">
    <property type="component" value="Unassembled WGS sequence"/>
</dbReference>
<protein>
    <submittedName>
        <fullName evidence="1">Uncharacterized protein</fullName>
    </submittedName>
</protein>
<keyword evidence="2" id="KW-1185">Reference proteome</keyword>